<organism evidence="2 3">
    <name type="scientific">Niabella pedocola</name>
    <dbReference type="NCBI Taxonomy" id="1752077"/>
    <lineage>
        <taxon>Bacteria</taxon>
        <taxon>Pseudomonadati</taxon>
        <taxon>Bacteroidota</taxon>
        <taxon>Chitinophagia</taxon>
        <taxon>Chitinophagales</taxon>
        <taxon>Chitinophagaceae</taxon>
        <taxon>Niabella</taxon>
    </lineage>
</organism>
<dbReference type="RefSeq" id="WP_231005165.1">
    <property type="nucleotide sequence ID" value="NZ_JAJNEC010000005.1"/>
</dbReference>
<sequence length="136" mass="15541">MMEDLGAKKSEAAIVRNIVICFLLLFALGSVVTCIRERSLKKDGKLVSAKVIDYTLGAGNRTNLTVKFDYNGISYERQAWTSVRSDYWSLLVGRSFPALYTEDEGVIMLLVYPEDFKKYNIKPDSISVWVRDHLMY</sequence>
<dbReference type="EMBL" id="JAJNEC010000005">
    <property type="protein sequence ID" value="MCD2423907.1"/>
    <property type="molecule type" value="Genomic_DNA"/>
</dbReference>
<name>A0ABS8PS48_9BACT</name>
<keyword evidence="3" id="KW-1185">Reference proteome</keyword>
<reference evidence="2 3" key="1">
    <citation type="submission" date="2021-11" db="EMBL/GenBank/DDBJ databases">
        <title>Genomic of Niabella pedocola.</title>
        <authorList>
            <person name="Wu T."/>
        </authorList>
    </citation>
    <scope>NUCLEOTIDE SEQUENCE [LARGE SCALE GENOMIC DNA]</scope>
    <source>
        <strain evidence="2 3">JCM 31011</strain>
    </source>
</reference>
<feature type="transmembrane region" description="Helical" evidence="1">
    <location>
        <begin position="12"/>
        <end position="35"/>
    </location>
</feature>
<protein>
    <submittedName>
        <fullName evidence="2">Uncharacterized protein</fullName>
    </submittedName>
</protein>
<proteinExistence type="predicted"/>
<keyword evidence="1" id="KW-0812">Transmembrane</keyword>
<evidence type="ECO:0000313" key="2">
    <source>
        <dbReference type="EMBL" id="MCD2423907.1"/>
    </source>
</evidence>
<evidence type="ECO:0000256" key="1">
    <source>
        <dbReference type="SAM" id="Phobius"/>
    </source>
</evidence>
<accession>A0ABS8PS48</accession>
<keyword evidence="1" id="KW-1133">Transmembrane helix</keyword>
<evidence type="ECO:0000313" key="3">
    <source>
        <dbReference type="Proteomes" id="UP001199816"/>
    </source>
</evidence>
<comment type="caution">
    <text evidence="2">The sequence shown here is derived from an EMBL/GenBank/DDBJ whole genome shotgun (WGS) entry which is preliminary data.</text>
</comment>
<keyword evidence="1" id="KW-0472">Membrane</keyword>
<gene>
    <name evidence="2" type="ORF">LQ567_14110</name>
</gene>
<dbReference type="Proteomes" id="UP001199816">
    <property type="component" value="Unassembled WGS sequence"/>
</dbReference>